<proteinExistence type="predicted"/>
<gene>
    <name evidence="1" type="ORF">MAM1_0008d00954</name>
</gene>
<dbReference type="AlphaFoldDB" id="A0A0C9M0D8"/>
<reference evidence="1" key="1">
    <citation type="submission" date="2014-09" db="EMBL/GenBank/DDBJ databases">
        <title>Draft genome sequence of an oleaginous Mucoromycotina fungus Mucor ambiguus NBRC6742.</title>
        <authorList>
            <person name="Takeda I."/>
            <person name="Yamane N."/>
            <person name="Morita T."/>
            <person name="Tamano K."/>
            <person name="Machida M."/>
            <person name="Baker S."/>
            <person name="Koike H."/>
        </authorList>
    </citation>
    <scope>NUCLEOTIDE SEQUENCE</scope>
    <source>
        <strain evidence="1">NBRC 6742</strain>
    </source>
</reference>
<dbReference type="EMBL" id="DF836297">
    <property type="protein sequence ID" value="GAN01521.1"/>
    <property type="molecule type" value="Genomic_DNA"/>
</dbReference>
<dbReference type="STRING" id="91626.A0A0C9M0D8"/>
<name>A0A0C9M0D8_9FUNG</name>
<protein>
    <submittedName>
        <fullName evidence="1">Uncharacterized protein</fullName>
    </submittedName>
</protein>
<accession>A0A0C9M0D8</accession>
<evidence type="ECO:0000313" key="2">
    <source>
        <dbReference type="Proteomes" id="UP000053815"/>
    </source>
</evidence>
<keyword evidence="2" id="KW-1185">Reference proteome</keyword>
<sequence length="204" mass="23422">MYPDQFNAIKPCLPEKFDQSHVDPIADKIKRYEMKEDTLTMYESISPRDYGDTGYPTSQDRGHTSTVTIPTIRYGRNTKHLELSSNEFKKPSVTTSNAITQQCKDLRVNGTILNYLHGLNKKIDFLLGMDWIGKSFSRRINDLNNRSLFYTWLGSTGYIYCLIAHHRVYVAKLIDVLTIPTSVNGLLEFKNTLRLLVAYKAFPS</sequence>
<dbReference type="OrthoDB" id="2267950at2759"/>
<dbReference type="Proteomes" id="UP000053815">
    <property type="component" value="Unassembled WGS sequence"/>
</dbReference>
<organism evidence="1">
    <name type="scientific">Mucor ambiguus</name>
    <dbReference type="NCBI Taxonomy" id="91626"/>
    <lineage>
        <taxon>Eukaryota</taxon>
        <taxon>Fungi</taxon>
        <taxon>Fungi incertae sedis</taxon>
        <taxon>Mucoromycota</taxon>
        <taxon>Mucoromycotina</taxon>
        <taxon>Mucoromycetes</taxon>
        <taxon>Mucorales</taxon>
        <taxon>Mucorineae</taxon>
        <taxon>Mucoraceae</taxon>
        <taxon>Mucor</taxon>
    </lineage>
</organism>
<evidence type="ECO:0000313" key="1">
    <source>
        <dbReference type="EMBL" id="GAN01521.1"/>
    </source>
</evidence>